<dbReference type="EMBL" id="JABWDY010038007">
    <property type="protein sequence ID" value="KAF5179995.1"/>
    <property type="molecule type" value="Genomic_DNA"/>
</dbReference>
<reference evidence="2 3" key="1">
    <citation type="submission" date="2020-06" db="EMBL/GenBank/DDBJ databases">
        <title>Transcriptomic and genomic resources for Thalictrum thalictroides and T. hernandezii: Facilitating candidate gene discovery in an emerging model plant lineage.</title>
        <authorList>
            <person name="Arias T."/>
            <person name="Riano-Pachon D.M."/>
            <person name="Di Stilio V.S."/>
        </authorList>
    </citation>
    <scope>NUCLEOTIDE SEQUENCE [LARGE SCALE GENOMIC DNA]</scope>
    <source>
        <strain evidence="3">cv. WT478/WT964</strain>
        <tissue evidence="2">Leaves</tissue>
    </source>
</reference>
<dbReference type="Proteomes" id="UP000554482">
    <property type="component" value="Unassembled WGS sequence"/>
</dbReference>
<name>A0A7J6V728_THATH</name>
<proteinExistence type="predicted"/>
<accession>A0A7J6V728</accession>
<keyword evidence="1" id="KW-0175">Coiled coil</keyword>
<evidence type="ECO:0000256" key="1">
    <source>
        <dbReference type="SAM" id="Coils"/>
    </source>
</evidence>
<protein>
    <submittedName>
        <fullName evidence="2">Uncharacterized protein</fullName>
    </submittedName>
</protein>
<gene>
    <name evidence="2" type="ORF">FRX31_030418</name>
</gene>
<organism evidence="2 3">
    <name type="scientific">Thalictrum thalictroides</name>
    <name type="common">Rue-anemone</name>
    <name type="synonym">Anemone thalictroides</name>
    <dbReference type="NCBI Taxonomy" id="46969"/>
    <lineage>
        <taxon>Eukaryota</taxon>
        <taxon>Viridiplantae</taxon>
        <taxon>Streptophyta</taxon>
        <taxon>Embryophyta</taxon>
        <taxon>Tracheophyta</taxon>
        <taxon>Spermatophyta</taxon>
        <taxon>Magnoliopsida</taxon>
        <taxon>Ranunculales</taxon>
        <taxon>Ranunculaceae</taxon>
        <taxon>Thalictroideae</taxon>
        <taxon>Thalictrum</taxon>
    </lineage>
</organism>
<keyword evidence="3" id="KW-1185">Reference proteome</keyword>
<evidence type="ECO:0000313" key="2">
    <source>
        <dbReference type="EMBL" id="KAF5179995.1"/>
    </source>
</evidence>
<feature type="coiled-coil region" evidence="1">
    <location>
        <begin position="28"/>
        <end position="55"/>
    </location>
</feature>
<feature type="non-terminal residue" evidence="2">
    <location>
        <position position="1"/>
    </location>
</feature>
<sequence>MELVSPITEITEVVTRVVDCSTRHLNYVRALDENLDKLEEEMAQLIEHKEDLNHKVIAEQERLKKPTHQVQGWMQRVEAKKLKVDEILLKGRQLLEKRCLSGCCPKNCWSSYKPGDPRWKNLNAKLHSCIQGGKWTWPAQLVSITVRLGLDIRSIPLPNIECDDKCYWPFNTQGKLTTSSAFEAIREKGQGPSNIEGALRMNKLHSPLVKEIWQACSITTVVQLWKARNKALYDEKATSTGTIMYMCRAAAKRAYDKSDK</sequence>
<evidence type="ECO:0000313" key="3">
    <source>
        <dbReference type="Proteomes" id="UP000554482"/>
    </source>
</evidence>
<comment type="caution">
    <text evidence="2">The sequence shown here is derived from an EMBL/GenBank/DDBJ whole genome shotgun (WGS) entry which is preliminary data.</text>
</comment>
<dbReference type="AlphaFoldDB" id="A0A7J6V728"/>